<dbReference type="Proteomes" id="UP001634394">
    <property type="component" value="Unassembled WGS sequence"/>
</dbReference>
<evidence type="ECO:0000313" key="2">
    <source>
        <dbReference type="Proteomes" id="UP001634394"/>
    </source>
</evidence>
<organism evidence="1 2">
    <name type="scientific">Sinanodonta woodiana</name>
    <name type="common">Chinese pond mussel</name>
    <name type="synonym">Anodonta woodiana</name>
    <dbReference type="NCBI Taxonomy" id="1069815"/>
    <lineage>
        <taxon>Eukaryota</taxon>
        <taxon>Metazoa</taxon>
        <taxon>Spiralia</taxon>
        <taxon>Lophotrochozoa</taxon>
        <taxon>Mollusca</taxon>
        <taxon>Bivalvia</taxon>
        <taxon>Autobranchia</taxon>
        <taxon>Heteroconchia</taxon>
        <taxon>Palaeoheterodonta</taxon>
        <taxon>Unionida</taxon>
        <taxon>Unionoidea</taxon>
        <taxon>Unionidae</taxon>
        <taxon>Unioninae</taxon>
        <taxon>Sinanodonta</taxon>
    </lineage>
</organism>
<name>A0ABD3XLC3_SINWO</name>
<dbReference type="EMBL" id="JBJQND010000002">
    <property type="protein sequence ID" value="KAL3887042.1"/>
    <property type="molecule type" value="Genomic_DNA"/>
</dbReference>
<protein>
    <submittedName>
        <fullName evidence="1">Uncharacterized protein</fullName>
    </submittedName>
</protein>
<proteinExistence type="predicted"/>
<gene>
    <name evidence="1" type="ORF">ACJMK2_026998</name>
</gene>
<evidence type="ECO:0000313" key="1">
    <source>
        <dbReference type="EMBL" id="KAL3887042.1"/>
    </source>
</evidence>
<keyword evidence="2" id="KW-1185">Reference proteome</keyword>
<accession>A0ABD3XLC3</accession>
<sequence>MKAFLIQRTKTKKTESIFIPATKKKKQYLKNVFNWMIAPDLEALQNKMRLSVVTRSKNIDNRITKYYMEMHTEDEIETLIRSDWHDASDANPDTSLNHRSHWVAFRATIERMLY</sequence>
<dbReference type="AlphaFoldDB" id="A0ABD3XLC3"/>
<reference evidence="1 2" key="1">
    <citation type="submission" date="2024-11" db="EMBL/GenBank/DDBJ databases">
        <title>Chromosome-level genome assembly of the freshwater bivalve Anodonta woodiana.</title>
        <authorList>
            <person name="Chen X."/>
        </authorList>
    </citation>
    <scope>NUCLEOTIDE SEQUENCE [LARGE SCALE GENOMIC DNA]</scope>
    <source>
        <strain evidence="1">MN2024</strain>
        <tissue evidence="1">Gills</tissue>
    </source>
</reference>
<comment type="caution">
    <text evidence="1">The sequence shown here is derived from an EMBL/GenBank/DDBJ whole genome shotgun (WGS) entry which is preliminary data.</text>
</comment>